<evidence type="ECO:0000256" key="7">
    <source>
        <dbReference type="ARBA" id="ARBA00022989"/>
    </source>
</evidence>
<evidence type="ECO:0000256" key="2">
    <source>
        <dbReference type="ARBA" id="ARBA00022676"/>
    </source>
</evidence>
<proteinExistence type="inferred from homology"/>
<keyword evidence="3" id="KW-0808">Transferase</keyword>
<comment type="subcellular location">
    <subcellularLocation>
        <location evidence="1">Membrane</location>
        <topology evidence="1">Multi-pass membrane protein</topology>
    </subcellularLocation>
</comment>
<dbReference type="PANTHER" id="PTHR30474:SF2">
    <property type="entry name" value="PEPTIDOGLYCAN GLYCOSYLTRANSFERASE FTSW-RELATED"/>
    <property type="match status" value="1"/>
</dbReference>
<gene>
    <name evidence="17" type="ORF">ACFQ00_04590</name>
</gene>
<name>A0ABW3C201_SPHXN</name>
<comment type="catalytic activity">
    <reaction evidence="15">
        <text>[GlcNAc-(1-&gt;4)-Mur2Ac(oyl-L-Ala-gamma-D-Glu-L-Lys-D-Ala-D-Ala)](n)-di-trans,octa-cis-undecaprenyl diphosphate + beta-D-GlcNAc-(1-&gt;4)-Mur2Ac(oyl-L-Ala-gamma-D-Glu-L-Lys-D-Ala-D-Ala)-di-trans,octa-cis-undecaprenyl diphosphate = [GlcNAc-(1-&gt;4)-Mur2Ac(oyl-L-Ala-gamma-D-Glu-L-Lys-D-Ala-D-Ala)](n+1)-di-trans,octa-cis-undecaprenyl diphosphate + di-trans,octa-cis-undecaprenyl diphosphate + H(+)</text>
        <dbReference type="Rhea" id="RHEA:23708"/>
        <dbReference type="Rhea" id="RHEA-COMP:9602"/>
        <dbReference type="Rhea" id="RHEA-COMP:9603"/>
        <dbReference type="ChEBI" id="CHEBI:15378"/>
        <dbReference type="ChEBI" id="CHEBI:58405"/>
        <dbReference type="ChEBI" id="CHEBI:60033"/>
        <dbReference type="ChEBI" id="CHEBI:78435"/>
        <dbReference type="EC" id="2.4.99.28"/>
    </reaction>
</comment>
<sequence length="387" mass="41168">MSTPLGRADKTLLGRWFWTIDRPLLALVLVLIGIGLIAVAAASPAAAHRYSGGSVKLDDMYYFKRQLFWILLGVPLMLGVSMLTVPWAKRLSLIGTLVFIVGLAAVPFFGAEANGAVRWLALGGFQLQPSEFLKPLFAVTSAWLLASRFDDGDVPALSVSCGLLVLVVAMLVMQPDIGQSALFVGVWLVQAVLAGMSFAILGIVIAAGVAALVVAYLFVPHVTSRIDRFLTGDGDTYQIDKALDGFRAGGLFGAGPGEGQNKFSLPEPHTDYIFSVIGEEFGAIACAAIAILFLAMIVRVLLQLLEEEDPFVFLGAAGLITQIGGQAMINIGVNLNLLPSKGMTLPFISHGGSSFLALSMGMGLLLALTRRNRFLKSSPYVPRGRTA</sequence>
<evidence type="ECO:0000256" key="9">
    <source>
        <dbReference type="ARBA" id="ARBA00032370"/>
    </source>
</evidence>
<comment type="caution">
    <text evidence="17">The sequence shown here is derived from an EMBL/GenBank/DDBJ whole genome shotgun (WGS) entry which is preliminary data.</text>
</comment>
<evidence type="ECO:0000256" key="11">
    <source>
        <dbReference type="ARBA" id="ARBA00038053"/>
    </source>
</evidence>
<feature type="transmembrane region" description="Helical" evidence="16">
    <location>
        <begin position="24"/>
        <end position="46"/>
    </location>
</feature>
<accession>A0ABW3C201</accession>
<dbReference type="EC" id="2.4.99.28" evidence="14"/>
<keyword evidence="4 16" id="KW-0812">Transmembrane</keyword>
<evidence type="ECO:0000256" key="14">
    <source>
        <dbReference type="ARBA" id="ARBA00044770"/>
    </source>
</evidence>
<evidence type="ECO:0000256" key="15">
    <source>
        <dbReference type="ARBA" id="ARBA00049902"/>
    </source>
</evidence>
<evidence type="ECO:0000256" key="5">
    <source>
        <dbReference type="ARBA" id="ARBA00022960"/>
    </source>
</evidence>
<dbReference type="EMBL" id="JBHTIK010000002">
    <property type="protein sequence ID" value="MFD0847592.1"/>
    <property type="molecule type" value="Genomic_DNA"/>
</dbReference>
<evidence type="ECO:0000256" key="10">
    <source>
        <dbReference type="ARBA" id="ARBA00033270"/>
    </source>
</evidence>
<keyword evidence="8 16" id="KW-0472">Membrane</keyword>
<evidence type="ECO:0000256" key="12">
    <source>
        <dbReference type="ARBA" id="ARBA00041185"/>
    </source>
</evidence>
<organism evidence="17 18">
    <name type="scientific">Sphingosinicella xenopeptidilytica</name>
    <dbReference type="NCBI Taxonomy" id="364098"/>
    <lineage>
        <taxon>Bacteria</taxon>
        <taxon>Pseudomonadati</taxon>
        <taxon>Pseudomonadota</taxon>
        <taxon>Alphaproteobacteria</taxon>
        <taxon>Sphingomonadales</taxon>
        <taxon>Sphingosinicellaceae</taxon>
        <taxon>Sphingosinicella</taxon>
    </lineage>
</organism>
<keyword evidence="2" id="KW-0328">Glycosyltransferase</keyword>
<dbReference type="PANTHER" id="PTHR30474">
    <property type="entry name" value="CELL CYCLE PROTEIN"/>
    <property type="match status" value="1"/>
</dbReference>
<dbReference type="Pfam" id="PF01098">
    <property type="entry name" value="FTSW_RODA_SPOVE"/>
    <property type="match status" value="1"/>
</dbReference>
<keyword evidence="6" id="KW-0573">Peptidoglycan synthesis</keyword>
<protein>
    <recommendedName>
        <fullName evidence="12">Probable peptidoglycan glycosyltransferase FtsW</fullName>
        <ecNumber evidence="14">2.4.99.28</ecNumber>
    </recommendedName>
    <alternativeName>
        <fullName evidence="13">Cell division protein FtsW</fullName>
    </alternativeName>
    <alternativeName>
        <fullName evidence="10">Cell wall polymerase</fullName>
    </alternativeName>
    <alternativeName>
        <fullName evidence="9">Peptidoglycan polymerase</fullName>
    </alternativeName>
</protein>
<keyword evidence="7 16" id="KW-1133">Transmembrane helix</keyword>
<feature type="transmembrane region" description="Helical" evidence="16">
    <location>
        <begin position="91"/>
        <end position="111"/>
    </location>
</feature>
<feature type="transmembrane region" description="Helical" evidence="16">
    <location>
        <begin position="185"/>
        <end position="218"/>
    </location>
</feature>
<evidence type="ECO:0000256" key="13">
    <source>
        <dbReference type="ARBA" id="ARBA00041418"/>
    </source>
</evidence>
<comment type="similarity">
    <text evidence="11">Belongs to the SEDS family. FtsW subfamily.</text>
</comment>
<keyword evidence="5" id="KW-0133">Cell shape</keyword>
<evidence type="ECO:0000256" key="1">
    <source>
        <dbReference type="ARBA" id="ARBA00004141"/>
    </source>
</evidence>
<evidence type="ECO:0000256" key="16">
    <source>
        <dbReference type="SAM" id="Phobius"/>
    </source>
</evidence>
<dbReference type="Proteomes" id="UP001597124">
    <property type="component" value="Unassembled WGS sequence"/>
</dbReference>
<feature type="transmembrane region" description="Helical" evidence="16">
    <location>
        <begin position="347"/>
        <end position="368"/>
    </location>
</feature>
<dbReference type="InterPro" id="IPR001182">
    <property type="entry name" value="FtsW/RodA"/>
</dbReference>
<keyword evidence="18" id="KW-1185">Reference proteome</keyword>
<feature type="transmembrane region" description="Helical" evidence="16">
    <location>
        <begin position="311"/>
        <end position="335"/>
    </location>
</feature>
<evidence type="ECO:0000256" key="4">
    <source>
        <dbReference type="ARBA" id="ARBA00022692"/>
    </source>
</evidence>
<feature type="transmembrane region" description="Helical" evidence="16">
    <location>
        <begin position="155"/>
        <end position="173"/>
    </location>
</feature>
<evidence type="ECO:0000313" key="18">
    <source>
        <dbReference type="Proteomes" id="UP001597124"/>
    </source>
</evidence>
<evidence type="ECO:0000256" key="3">
    <source>
        <dbReference type="ARBA" id="ARBA00022679"/>
    </source>
</evidence>
<evidence type="ECO:0000256" key="8">
    <source>
        <dbReference type="ARBA" id="ARBA00023136"/>
    </source>
</evidence>
<evidence type="ECO:0000256" key="6">
    <source>
        <dbReference type="ARBA" id="ARBA00022984"/>
    </source>
</evidence>
<feature type="transmembrane region" description="Helical" evidence="16">
    <location>
        <begin position="67"/>
        <end position="85"/>
    </location>
</feature>
<feature type="transmembrane region" description="Helical" evidence="16">
    <location>
        <begin position="281"/>
        <end position="302"/>
    </location>
</feature>
<reference evidence="18" key="1">
    <citation type="journal article" date="2019" name="Int. J. Syst. Evol. Microbiol.">
        <title>The Global Catalogue of Microorganisms (GCM) 10K type strain sequencing project: providing services to taxonomists for standard genome sequencing and annotation.</title>
        <authorList>
            <consortium name="The Broad Institute Genomics Platform"/>
            <consortium name="The Broad Institute Genome Sequencing Center for Infectious Disease"/>
            <person name="Wu L."/>
            <person name="Ma J."/>
        </authorList>
    </citation>
    <scope>NUCLEOTIDE SEQUENCE [LARGE SCALE GENOMIC DNA]</scope>
    <source>
        <strain evidence="18">CCUG 52537</strain>
    </source>
</reference>
<evidence type="ECO:0000313" key="17">
    <source>
        <dbReference type="EMBL" id="MFD0847592.1"/>
    </source>
</evidence>
<dbReference type="RefSeq" id="WP_381486870.1">
    <property type="nucleotide sequence ID" value="NZ_JBHTIK010000002.1"/>
</dbReference>